<dbReference type="InterPro" id="IPR053737">
    <property type="entry name" value="Type_II_TA_Toxin"/>
</dbReference>
<proteinExistence type="predicted"/>
<dbReference type="PANTHER" id="PTHR39426:SF1">
    <property type="entry name" value="HOMOLOGY TO DEATH-ON-CURING PROTEIN OF PHAGE P1"/>
    <property type="match status" value="1"/>
</dbReference>
<protein>
    <submittedName>
        <fullName evidence="2">Type II toxin-antitoxin system death-on-curing family toxin</fullName>
    </submittedName>
</protein>
<dbReference type="InterPro" id="IPR003812">
    <property type="entry name" value="Fido"/>
</dbReference>
<dbReference type="PANTHER" id="PTHR39426">
    <property type="entry name" value="HOMOLOGY TO DEATH-ON-CURING PROTEIN OF PHAGE P1"/>
    <property type="match status" value="1"/>
</dbReference>
<organism evidence="2 3">
    <name type="scientific">Tessaracoccus lacteus</name>
    <dbReference type="NCBI Taxonomy" id="3041766"/>
    <lineage>
        <taxon>Bacteria</taxon>
        <taxon>Bacillati</taxon>
        <taxon>Actinomycetota</taxon>
        <taxon>Actinomycetes</taxon>
        <taxon>Propionibacteriales</taxon>
        <taxon>Propionibacteriaceae</taxon>
        <taxon>Tessaracoccus</taxon>
    </lineage>
</organism>
<dbReference type="Pfam" id="PF02661">
    <property type="entry name" value="Fic"/>
    <property type="match status" value="1"/>
</dbReference>
<gene>
    <name evidence="2" type="ORF">QH948_00005</name>
</gene>
<dbReference type="RefSeq" id="WP_281144950.1">
    <property type="nucleotide sequence ID" value="NZ_CP123967.1"/>
</dbReference>
<evidence type="ECO:0000313" key="2">
    <source>
        <dbReference type="EMBL" id="WGT47215.1"/>
    </source>
</evidence>
<evidence type="ECO:0000313" key="3">
    <source>
        <dbReference type="Proteomes" id="UP001244136"/>
    </source>
</evidence>
<sequence length="122" mass="13061">MIEYLSLEDLLSLVRDLGVGPIRDIGLLDSAAHRPQVSVLGGDAYPAMHEKAAVLLESIVRNHPLVDGNKRLGWLSTVVFYGLNGVTLEAPDDDAYDLVIAVASGESAYPQSAVALESWTIS</sequence>
<feature type="domain" description="Fido" evidence="1">
    <location>
        <begin position="5"/>
        <end position="122"/>
    </location>
</feature>
<name>A0ABY8PXI8_9ACTN</name>
<dbReference type="Proteomes" id="UP001244136">
    <property type="component" value="Chromosome"/>
</dbReference>
<accession>A0ABY8PXI8</accession>
<evidence type="ECO:0000259" key="1">
    <source>
        <dbReference type="PROSITE" id="PS51459"/>
    </source>
</evidence>
<dbReference type="Gene3D" id="1.20.120.1870">
    <property type="entry name" value="Fic/DOC protein, Fido domain"/>
    <property type="match status" value="1"/>
</dbReference>
<dbReference type="PROSITE" id="PS51459">
    <property type="entry name" value="FIDO"/>
    <property type="match status" value="1"/>
</dbReference>
<dbReference type="NCBIfam" id="TIGR01550">
    <property type="entry name" value="DOC_P1"/>
    <property type="match status" value="1"/>
</dbReference>
<keyword evidence="3" id="KW-1185">Reference proteome</keyword>
<dbReference type="InterPro" id="IPR036597">
    <property type="entry name" value="Fido-like_dom_sf"/>
</dbReference>
<dbReference type="InterPro" id="IPR006440">
    <property type="entry name" value="Doc"/>
</dbReference>
<dbReference type="EMBL" id="CP123967">
    <property type="protein sequence ID" value="WGT47215.1"/>
    <property type="molecule type" value="Genomic_DNA"/>
</dbReference>
<dbReference type="SUPFAM" id="SSF140931">
    <property type="entry name" value="Fic-like"/>
    <property type="match status" value="1"/>
</dbReference>
<reference evidence="2 3" key="1">
    <citation type="journal article" date="2008" name="Int. J. Syst. Evol. Microbiol.">
        <title>Tessaracoccus flavescens sp. nov., isolated from marine sediment.</title>
        <authorList>
            <person name="Lee D.W."/>
            <person name="Lee S.D."/>
        </authorList>
    </citation>
    <scope>NUCLEOTIDE SEQUENCE [LARGE SCALE GENOMIC DNA]</scope>
    <source>
        <strain evidence="2 3">T21</strain>
    </source>
</reference>